<dbReference type="EMBL" id="CP036349">
    <property type="protein sequence ID" value="QDV74083.1"/>
    <property type="molecule type" value="Genomic_DNA"/>
</dbReference>
<organism evidence="2 3">
    <name type="scientific">Botrimarina mediterranea</name>
    <dbReference type="NCBI Taxonomy" id="2528022"/>
    <lineage>
        <taxon>Bacteria</taxon>
        <taxon>Pseudomonadati</taxon>
        <taxon>Planctomycetota</taxon>
        <taxon>Planctomycetia</taxon>
        <taxon>Pirellulales</taxon>
        <taxon>Lacipirellulaceae</taxon>
        <taxon>Botrimarina</taxon>
    </lineage>
</organism>
<reference evidence="2 3" key="1">
    <citation type="submission" date="2019-02" db="EMBL/GenBank/DDBJ databases">
        <title>Deep-cultivation of Planctomycetes and their phenomic and genomic characterization uncovers novel biology.</title>
        <authorList>
            <person name="Wiegand S."/>
            <person name="Jogler M."/>
            <person name="Boedeker C."/>
            <person name="Pinto D."/>
            <person name="Vollmers J."/>
            <person name="Rivas-Marin E."/>
            <person name="Kohn T."/>
            <person name="Peeters S.H."/>
            <person name="Heuer A."/>
            <person name="Rast P."/>
            <person name="Oberbeckmann S."/>
            <person name="Bunk B."/>
            <person name="Jeske O."/>
            <person name="Meyerdierks A."/>
            <person name="Storesund J.E."/>
            <person name="Kallscheuer N."/>
            <person name="Luecker S."/>
            <person name="Lage O.M."/>
            <person name="Pohl T."/>
            <person name="Merkel B.J."/>
            <person name="Hornburger P."/>
            <person name="Mueller R.-W."/>
            <person name="Bruemmer F."/>
            <person name="Labrenz M."/>
            <person name="Spormann A.M."/>
            <person name="Op den Camp H."/>
            <person name="Overmann J."/>
            <person name="Amann R."/>
            <person name="Jetten M.S.M."/>
            <person name="Mascher T."/>
            <person name="Medema M.H."/>
            <person name="Devos D.P."/>
            <person name="Kaster A.-K."/>
            <person name="Ovreas L."/>
            <person name="Rohde M."/>
            <person name="Galperin M.Y."/>
            <person name="Jogler C."/>
        </authorList>
    </citation>
    <scope>NUCLEOTIDE SEQUENCE [LARGE SCALE GENOMIC DNA]</scope>
    <source>
        <strain evidence="2 3">Spa11</strain>
    </source>
</reference>
<evidence type="ECO:0000313" key="2">
    <source>
        <dbReference type="EMBL" id="QDV74083.1"/>
    </source>
</evidence>
<dbReference type="InterPro" id="IPR011042">
    <property type="entry name" value="6-blade_b-propeller_TolB-like"/>
</dbReference>
<dbReference type="KEGG" id="bmei:Spa11_22820"/>
<sequence>MNIASSIHPWLTLALVVCAGRLDAAYTVERVVSGLNQPTYMTQAPGDNNHLYIVERTEPGGSSLGRVLAYNQLTKTSTTFLDLAGTVQADGGLLSMTFHPDYQSNGLFYTVSNVSGVNGLDEWKTVGGVPQVQRRLYEYQNLSNVFHTMNEAFFRPGGSGAELFLTTGDGGTQANEPTFDPSLIEDPTSPYGKVVKIDLTGDFATPAAGPSHPDVDLVALGLRNPYRSSFDRETGDFYIGDVGFNAVEEVNFIPASHFENPAATPIDFGWTSREGTIATIGGSAGGPGSPGDVDPIYEYAHHGGIPLGHTSDFNGASITGGYVYRGPVEELQGRYFLTDFTAQRIYSGEFDTTTPAAGYNGDNFTDVQRHDIEFEELLDDGTVLQYLTSFNEDNFGNLYMVKFGNSFFPPEGQGEIFRIVPLGDDQIELVVDRDTGAVTLQNSATTVLDIQSISLSSAVGAISPSDLTPVTGLRDADGDMSVDHNDAWSISSSTTSLFVEATTGDAGQLAPQSQLVYSPADGWVRSPVEDLAATVLLGDGTIVNAQVSYTGNGGAAFESGDLNFDGVINRADFVALASRLHTDLSGLGPAQAYAAGDLTGDGVSNYDDFAAFKATYISLHGEEAFAGLLASVPEPTTALLAACGIGGVFAARRRDV</sequence>
<evidence type="ECO:0000313" key="3">
    <source>
        <dbReference type="Proteomes" id="UP000316426"/>
    </source>
</evidence>
<name>A0A518K8G3_9BACT</name>
<accession>A0A518K8G3</accession>
<dbReference type="SUPFAM" id="SSF63446">
    <property type="entry name" value="Type I dockerin domain"/>
    <property type="match status" value="1"/>
</dbReference>
<dbReference type="InterPro" id="IPR036439">
    <property type="entry name" value="Dockerin_dom_sf"/>
</dbReference>
<dbReference type="PANTHER" id="PTHR19328">
    <property type="entry name" value="HEDGEHOG-INTERACTING PROTEIN"/>
    <property type="match status" value="1"/>
</dbReference>
<protein>
    <recommendedName>
        <fullName evidence="1">Glucose/Sorbosone dehydrogenase domain-containing protein</fullName>
    </recommendedName>
</protein>
<dbReference type="Proteomes" id="UP000316426">
    <property type="component" value="Chromosome"/>
</dbReference>
<dbReference type="Pfam" id="PF07995">
    <property type="entry name" value="GSDH"/>
    <property type="match status" value="1"/>
</dbReference>
<dbReference type="PANTHER" id="PTHR19328:SF75">
    <property type="entry name" value="ALDOSE SUGAR DEHYDROGENASE YLII"/>
    <property type="match status" value="1"/>
</dbReference>
<dbReference type="GO" id="GO:0000272">
    <property type="term" value="P:polysaccharide catabolic process"/>
    <property type="evidence" value="ECO:0007669"/>
    <property type="project" value="InterPro"/>
</dbReference>
<dbReference type="Gene3D" id="1.10.1330.10">
    <property type="entry name" value="Dockerin domain"/>
    <property type="match status" value="1"/>
</dbReference>
<keyword evidence="3" id="KW-1185">Reference proteome</keyword>
<evidence type="ECO:0000259" key="1">
    <source>
        <dbReference type="Pfam" id="PF07995"/>
    </source>
</evidence>
<dbReference type="Gene3D" id="2.120.10.30">
    <property type="entry name" value="TolB, C-terminal domain"/>
    <property type="match status" value="1"/>
</dbReference>
<dbReference type="InterPro" id="IPR012938">
    <property type="entry name" value="Glc/Sorbosone_DH"/>
</dbReference>
<feature type="domain" description="Glucose/Sorbosone dehydrogenase" evidence="1">
    <location>
        <begin position="84"/>
        <end position="255"/>
    </location>
</feature>
<gene>
    <name evidence="2" type="ORF">Spa11_22820</name>
</gene>
<dbReference type="AlphaFoldDB" id="A0A518K8G3"/>
<dbReference type="InterPro" id="IPR011041">
    <property type="entry name" value="Quinoprot_gluc/sorb_DH_b-prop"/>
</dbReference>
<proteinExistence type="predicted"/>
<dbReference type="SUPFAM" id="SSF50952">
    <property type="entry name" value="Soluble quinoprotein glucose dehydrogenase"/>
    <property type="match status" value="1"/>
</dbReference>
<dbReference type="RefSeq" id="WP_145112175.1">
    <property type="nucleotide sequence ID" value="NZ_CP036349.1"/>
</dbReference>